<dbReference type="EMBL" id="CP047156">
    <property type="protein sequence ID" value="QHC02000.1"/>
    <property type="molecule type" value="Genomic_DNA"/>
</dbReference>
<proteinExistence type="predicted"/>
<feature type="domain" description="Peptidase S9 prolyl oligopeptidase catalytic" evidence="3">
    <location>
        <begin position="427"/>
        <end position="626"/>
    </location>
</feature>
<dbReference type="SUPFAM" id="SSF53474">
    <property type="entry name" value="alpha/beta-Hydrolases"/>
    <property type="match status" value="1"/>
</dbReference>
<dbReference type="InParanoid" id="A0A7L4YSE3"/>
<dbReference type="PANTHER" id="PTHR42776">
    <property type="entry name" value="SERINE PEPTIDASE S9 FAMILY MEMBER"/>
    <property type="match status" value="1"/>
</dbReference>
<dbReference type="SUPFAM" id="SSF82171">
    <property type="entry name" value="DPP6 N-terminal domain-like"/>
    <property type="match status" value="1"/>
</dbReference>
<dbReference type="InterPro" id="IPR011659">
    <property type="entry name" value="WD40"/>
</dbReference>
<dbReference type="Gene3D" id="2.120.10.30">
    <property type="entry name" value="TolB, C-terminal domain"/>
    <property type="match status" value="2"/>
</dbReference>
<dbReference type="InterPro" id="IPR029058">
    <property type="entry name" value="AB_hydrolase_fold"/>
</dbReference>
<dbReference type="Gene3D" id="3.40.50.1820">
    <property type="entry name" value="alpha/beta hydrolase"/>
    <property type="match status" value="1"/>
</dbReference>
<dbReference type="Pfam" id="PF00326">
    <property type="entry name" value="Peptidase_S9"/>
    <property type="match status" value="1"/>
</dbReference>
<dbReference type="PANTHER" id="PTHR42776:SF27">
    <property type="entry name" value="DIPEPTIDYL PEPTIDASE FAMILY MEMBER 6"/>
    <property type="match status" value="1"/>
</dbReference>
<dbReference type="Pfam" id="PF07676">
    <property type="entry name" value="PD40"/>
    <property type="match status" value="1"/>
</dbReference>
<reference evidence="4 5" key="1">
    <citation type="journal article" date="2018" name="Int. J. Syst. Evol. Microbiol.">
        <title>Epidermidibacterium keratini gen. nov., sp. nov., a member of the family Sporichthyaceae, isolated from keratin epidermis.</title>
        <authorList>
            <person name="Lee D.G."/>
            <person name="Trujillo M.E."/>
            <person name="Kang S."/>
            <person name="Nam J.J."/>
            <person name="Kim Y.J."/>
        </authorList>
    </citation>
    <scope>NUCLEOTIDE SEQUENCE [LARGE SCALE GENOMIC DNA]</scope>
    <source>
        <strain evidence="4 5">EPI-7</strain>
    </source>
</reference>
<keyword evidence="1 4" id="KW-0378">Hydrolase</keyword>
<evidence type="ECO:0000256" key="2">
    <source>
        <dbReference type="ARBA" id="ARBA00022825"/>
    </source>
</evidence>
<dbReference type="GO" id="GO:0004252">
    <property type="term" value="F:serine-type endopeptidase activity"/>
    <property type="evidence" value="ECO:0007669"/>
    <property type="project" value="TreeGrafter"/>
</dbReference>
<dbReference type="RefSeq" id="WP_159547124.1">
    <property type="nucleotide sequence ID" value="NZ_CP047156.1"/>
</dbReference>
<dbReference type="GO" id="GO:0006508">
    <property type="term" value="P:proteolysis"/>
    <property type="evidence" value="ECO:0007669"/>
    <property type="project" value="InterPro"/>
</dbReference>
<evidence type="ECO:0000256" key="1">
    <source>
        <dbReference type="ARBA" id="ARBA00022801"/>
    </source>
</evidence>
<keyword evidence="5" id="KW-1185">Reference proteome</keyword>
<evidence type="ECO:0000313" key="5">
    <source>
        <dbReference type="Proteomes" id="UP000463857"/>
    </source>
</evidence>
<gene>
    <name evidence="4" type="ORF">EK0264_18090</name>
</gene>
<accession>A0A7L4YSE3</accession>
<sequence length="641" mass="68302">MQPTDLTKIRSLSSPTVDPGGVHVVFAVATPDTDANTYVSSLWRLPIARGEAKRLTEGESDSSPAYSPDGHTIAFLRGDDKKRPQLWVLPADGGDGRPLTEAPLGVSSFAWSPDSAKIAYAARVPEQGRYGTDDDVSAEQEAPRLIEHVGYLADGLGYALDRPSKIFTVDVGSGVESVNQVTTGGGDDQSPCWLDGGARIGFVASRDRRGRWKPDSLVSDLFSITPAGKGIRRLTDGSGTIASVVTDAAATQAYYLANDLGPSHQDFVGRNFVWRKLGDDTPLTDAETDHAVGVATIEGNRLLGVFETRGTAVLREIGGSGASVLGGDRNVTAVGSAGGVIAAVAADGASYGELYVGKGTRLRKRTDFAAELTGSAAPLEKSELTATSGDGYPVHGWVIKPRGKGPHPVVLMIHGGPYAQYTSAVFDEAEVLAGAGYAVVMCNPRGGAGYGASHGRVLKDAIGTVDVADLLAFLDEALKDRDLDNDRVGIMGGSYGGLMTTWILGHTDRFVAGISERAVNAWDSFAGTSDIGWFFADEYAGDRQYAQSPLTHADQITTPLMIIHSERDFRCPLEQGQRLFALLKKRGVPTKLLVFPGEGHELSRSGQPRHRLQRFEHILDWWSHYLPVGKGSRKAKSKGKA</sequence>
<dbReference type="KEGG" id="eke:EK0264_18090"/>
<dbReference type="InterPro" id="IPR001375">
    <property type="entry name" value="Peptidase_S9_cat"/>
</dbReference>
<keyword evidence="2" id="KW-0720">Serine protease</keyword>
<organism evidence="4 5">
    <name type="scientific">Epidermidibacterium keratini</name>
    <dbReference type="NCBI Taxonomy" id="1891644"/>
    <lineage>
        <taxon>Bacteria</taxon>
        <taxon>Bacillati</taxon>
        <taxon>Actinomycetota</taxon>
        <taxon>Actinomycetes</taxon>
        <taxon>Sporichthyales</taxon>
        <taxon>Sporichthyaceae</taxon>
        <taxon>Epidermidibacterium</taxon>
    </lineage>
</organism>
<keyword evidence="2" id="KW-0645">Protease</keyword>
<name>A0A7L4YSE3_9ACTN</name>
<evidence type="ECO:0000313" key="4">
    <source>
        <dbReference type="EMBL" id="QHC02000.1"/>
    </source>
</evidence>
<dbReference type="OrthoDB" id="262125at2"/>
<protein>
    <submittedName>
        <fullName evidence="4">Alpha/beta fold hydrolase</fullName>
    </submittedName>
</protein>
<evidence type="ECO:0000259" key="3">
    <source>
        <dbReference type="Pfam" id="PF00326"/>
    </source>
</evidence>
<dbReference type="AlphaFoldDB" id="A0A7L4YSE3"/>
<dbReference type="Proteomes" id="UP000463857">
    <property type="component" value="Chromosome"/>
</dbReference>
<dbReference type="InterPro" id="IPR011042">
    <property type="entry name" value="6-blade_b-propeller_TolB-like"/>
</dbReference>